<reference evidence="2 3" key="1">
    <citation type="journal article" date="2019" name="Sci. Rep.">
        <title>Extended insight into the Mycobacterium chelonae-abscessus complex through whole genome sequencing of Mycobacterium salmoniphilum outbreak and Mycobacterium salmoniphilum-like strains.</title>
        <authorList>
            <person name="Behra P.R.K."/>
            <person name="Das S."/>
            <person name="Pettersson B.M.F."/>
            <person name="Shirreff L."/>
            <person name="DuCote T."/>
            <person name="Jacobsson K.G."/>
            <person name="Ennis D.G."/>
            <person name="Kirsebom L.A."/>
        </authorList>
    </citation>
    <scope>NUCLEOTIDE SEQUENCE [LARGE SCALE GENOMIC DNA]</scope>
    <source>
        <strain evidence="2 3">CCUG 60884</strain>
    </source>
</reference>
<dbReference type="AlphaFoldDB" id="A0A4R8SW33"/>
<dbReference type="EMBL" id="PECL01000007">
    <property type="protein sequence ID" value="TEA06574.1"/>
    <property type="molecule type" value="Genomic_DNA"/>
</dbReference>
<protein>
    <submittedName>
        <fullName evidence="2">Uncharacterized protein</fullName>
    </submittedName>
</protein>
<evidence type="ECO:0000313" key="3">
    <source>
        <dbReference type="Proteomes" id="UP000294604"/>
    </source>
</evidence>
<proteinExistence type="predicted"/>
<evidence type="ECO:0000256" key="1">
    <source>
        <dbReference type="SAM" id="MobiDB-lite"/>
    </source>
</evidence>
<organism evidence="2 3">
    <name type="scientific">Mycobacteroides salmoniphilum</name>
    <dbReference type="NCBI Taxonomy" id="404941"/>
    <lineage>
        <taxon>Bacteria</taxon>
        <taxon>Bacillati</taxon>
        <taxon>Actinomycetota</taxon>
        <taxon>Actinomycetes</taxon>
        <taxon>Mycobacteriales</taxon>
        <taxon>Mycobacteriaceae</taxon>
        <taxon>Mycobacteroides</taxon>
    </lineage>
</organism>
<accession>A0A4R8SW33</accession>
<gene>
    <name evidence="2" type="ORF">CCUG60884_01712</name>
</gene>
<evidence type="ECO:0000313" key="2">
    <source>
        <dbReference type="EMBL" id="TEA06574.1"/>
    </source>
</evidence>
<feature type="region of interest" description="Disordered" evidence="1">
    <location>
        <begin position="111"/>
        <end position="141"/>
    </location>
</feature>
<dbReference type="Proteomes" id="UP000294604">
    <property type="component" value="Unassembled WGS sequence"/>
</dbReference>
<name>A0A4R8SW33_9MYCO</name>
<sequence>MWMRGGPCDGAFEVVKKLFNNRVVCRNHESRELHPIADAAFKVEGVPHQHSGAAGHRFQDMSAVDDVPIHAVEGDSTNRPGTYAVHVYRIFPCPPLAPSASGRSKTIGLQSIPGQNRSVGDPRVANNGAITSRFVPGNCRS</sequence>
<comment type="caution">
    <text evidence="2">The sequence shown here is derived from an EMBL/GenBank/DDBJ whole genome shotgun (WGS) entry which is preliminary data.</text>
</comment>